<evidence type="ECO:0000256" key="2">
    <source>
        <dbReference type="RuleBase" id="RU000363"/>
    </source>
</evidence>
<dbReference type="RefSeq" id="WP_229535655.1">
    <property type="nucleotide sequence ID" value="NZ_JAJHJB010000019.1"/>
</dbReference>
<dbReference type="InterPro" id="IPR036291">
    <property type="entry name" value="NAD(P)-bd_dom_sf"/>
</dbReference>
<dbReference type="Pfam" id="PF00106">
    <property type="entry name" value="adh_short"/>
    <property type="match status" value="1"/>
</dbReference>
<sequence>MSLQGKSVIISGGTRGIGRGIVAALVEKGAKVAFSYSKNTVAADEVVSETKHLPGIAWAHQVDIKNQQQVKAMVAQVVKEWGGVDIVVNNAGIRRDKSIIFMAADDWNEVLHTNVTGAFHLTQAAIFYMLKKKSGRIINISSISGATGIAGQTNYSSSKAALFGFTRSLAKEVASYGICVNTIAPGGVETDMTSSLTDKQKEKLLQGVPIGRMCRVGEVVKMVEFLADDELAPEYLTGSVIYLDGGAGL</sequence>
<dbReference type="InterPro" id="IPR057326">
    <property type="entry name" value="KR_dom"/>
</dbReference>
<dbReference type="PROSITE" id="PS00061">
    <property type="entry name" value="ADH_SHORT"/>
    <property type="match status" value="1"/>
</dbReference>
<dbReference type="PANTHER" id="PTHR42879">
    <property type="entry name" value="3-OXOACYL-(ACYL-CARRIER-PROTEIN) REDUCTASE"/>
    <property type="match status" value="1"/>
</dbReference>
<name>A0ABS8HU96_9FIRM</name>
<proteinExistence type="inferred from homology"/>
<organism evidence="4 5">
    <name type="scientific">Pelosinus baikalensis</name>
    <dbReference type="NCBI Taxonomy" id="2892015"/>
    <lineage>
        <taxon>Bacteria</taxon>
        <taxon>Bacillati</taxon>
        <taxon>Bacillota</taxon>
        <taxon>Negativicutes</taxon>
        <taxon>Selenomonadales</taxon>
        <taxon>Sporomusaceae</taxon>
        <taxon>Pelosinus</taxon>
    </lineage>
</organism>
<reference evidence="4" key="1">
    <citation type="submission" date="2021-11" db="EMBL/GenBank/DDBJ databases">
        <title>Description of a new species Pelosinus isolated from the bottom sediments of Lake Baikal.</title>
        <authorList>
            <person name="Zakharyuk A."/>
        </authorList>
    </citation>
    <scope>NUCLEOTIDE SEQUENCE</scope>
    <source>
        <strain evidence="4">Bkl1</strain>
    </source>
</reference>
<dbReference type="SUPFAM" id="SSF51735">
    <property type="entry name" value="NAD(P)-binding Rossmann-fold domains"/>
    <property type="match status" value="1"/>
</dbReference>
<dbReference type="PANTHER" id="PTHR42879:SF2">
    <property type="entry name" value="3-OXOACYL-[ACYL-CARRIER-PROTEIN] REDUCTASE FABG"/>
    <property type="match status" value="1"/>
</dbReference>
<evidence type="ECO:0000259" key="3">
    <source>
        <dbReference type="SMART" id="SM00822"/>
    </source>
</evidence>
<gene>
    <name evidence="4" type="ORF">LMF89_14265</name>
</gene>
<dbReference type="InterPro" id="IPR020904">
    <property type="entry name" value="Sc_DH/Rdtase_CS"/>
</dbReference>
<feature type="domain" description="Ketoreductase" evidence="3">
    <location>
        <begin position="6"/>
        <end position="186"/>
    </location>
</feature>
<dbReference type="PRINTS" id="PR00081">
    <property type="entry name" value="GDHRDH"/>
</dbReference>
<accession>A0ABS8HU96</accession>
<keyword evidence="5" id="KW-1185">Reference proteome</keyword>
<evidence type="ECO:0000313" key="5">
    <source>
        <dbReference type="Proteomes" id="UP001165492"/>
    </source>
</evidence>
<dbReference type="PRINTS" id="PR00080">
    <property type="entry name" value="SDRFAMILY"/>
</dbReference>
<dbReference type="InterPro" id="IPR002347">
    <property type="entry name" value="SDR_fam"/>
</dbReference>
<evidence type="ECO:0000256" key="1">
    <source>
        <dbReference type="ARBA" id="ARBA00006484"/>
    </source>
</evidence>
<dbReference type="NCBIfam" id="NF009466">
    <property type="entry name" value="PRK12826.1-2"/>
    <property type="match status" value="1"/>
</dbReference>
<protein>
    <submittedName>
        <fullName evidence="4">3-oxoacyl-ACP reductase FabG</fullName>
    </submittedName>
</protein>
<comment type="similarity">
    <text evidence="1 2">Belongs to the short-chain dehydrogenases/reductases (SDR) family.</text>
</comment>
<dbReference type="Proteomes" id="UP001165492">
    <property type="component" value="Unassembled WGS sequence"/>
</dbReference>
<comment type="caution">
    <text evidence="4">The sequence shown here is derived from an EMBL/GenBank/DDBJ whole genome shotgun (WGS) entry which is preliminary data.</text>
</comment>
<dbReference type="EMBL" id="JAJHJB010000019">
    <property type="protein sequence ID" value="MCC5466512.1"/>
    <property type="molecule type" value="Genomic_DNA"/>
</dbReference>
<dbReference type="SMART" id="SM00822">
    <property type="entry name" value="PKS_KR"/>
    <property type="match status" value="1"/>
</dbReference>
<evidence type="ECO:0000313" key="4">
    <source>
        <dbReference type="EMBL" id="MCC5466512.1"/>
    </source>
</evidence>
<dbReference type="InterPro" id="IPR050259">
    <property type="entry name" value="SDR"/>
</dbReference>
<dbReference type="Gene3D" id="3.40.50.720">
    <property type="entry name" value="NAD(P)-binding Rossmann-like Domain"/>
    <property type="match status" value="1"/>
</dbReference>